<feature type="domain" description="Peptidase M24 C-terminal" evidence="7">
    <location>
        <begin position="532"/>
        <end position="568"/>
    </location>
</feature>
<keyword evidence="4" id="KW-0464">Manganese</keyword>
<evidence type="ECO:0000259" key="7">
    <source>
        <dbReference type="Pfam" id="PF16188"/>
    </source>
</evidence>
<evidence type="ECO:0000256" key="2">
    <source>
        <dbReference type="ARBA" id="ARBA00022723"/>
    </source>
</evidence>
<reference evidence="8" key="1">
    <citation type="submission" date="2018-05" db="EMBL/GenBank/DDBJ databases">
        <authorList>
            <person name="Lanie J.A."/>
            <person name="Ng W.-L."/>
            <person name="Kazmierczak K.M."/>
            <person name="Andrzejewski T.M."/>
            <person name="Davidsen T.M."/>
            <person name="Wayne K.J."/>
            <person name="Tettelin H."/>
            <person name="Glass J.I."/>
            <person name="Rusch D."/>
            <person name="Podicherti R."/>
            <person name="Tsui H.-C.T."/>
            <person name="Winkler M.E."/>
        </authorList>
    </citation>
    <scope>NUCLEOTIDE SEQUENCE</scope>
</reference>
<dbReference type="Gene3D" id="3.40.350.10">
    <property type="entry name" value="Creatinase/prolidase N-terminal domain"/>
    <property type="match status" value="2"/>
</dbReference>
<feature type="domain" description="Peptidase M24" evidence="5">
    <location>
        <begin position="308"/>
        <end position="523"/>
    </location>
</feature>
<dbReference type="GO" id="GO:0005737">
    <property type="term" value="C:cytoplasm"/>
    <property type="evidence" value="ECO:0007669"/>
    <property type="project" value="UniProtKB-ARBA"/>
</dbReference>
<evidence type="ECO:0000259" key="6">
    <source>
        <dbReference type="Pfam" id="PF01321"/>
    </source>
</evidence>
<dbReference type="InterPro" id="IPR000587">
    <property type="entry name" value="Creatinase_N"/>
</dbReference>
<dbReference type="GO" id="GO:0046872">
    <property type="term" value="F:metal ion binding"/>
    <property type="evidence" value="ECO:0007669"/>
    <property type="project" value="UniProtKB-KW"/>
</dbReference>
<dbReference type="Gene3D" id="3.90.230.10">
    <property type="entry name" value="Creatinase/methionine aminopeptidase superfamily"/>
    <property type="match status" value="1"/>
</dbReference>
<dbReference type="PANTHER" id="PTHR43763">
    <property type="entry name" value="XAA-PRO AMINOPEPTIDASE 1"/>
    <property type="match status" value="1"/>
</dbReference>
<comment type="similarity">
    <text evidence="1">Belongs to the peptidase M24B family.</text>
</comment>
<dbReference type="InterPro" id="IPR029149">
    <property type="entry name" value="Creatin/AminoP/Spt16_N"/>
</dbReference>
<keyword evidence="2" id="KW-0479">Metal-binding</keyword>
<dbReference type="PANTHER" id="PTHR43763:SF6">
    <property type="entry name" value="XAA-PRO AMINOPEPTIDASE 1"/>
    <property type="match status" value="1"/>
</dbReference>
<keyword evidence="3" id="KW-0378">Hydrolase</keyword>
<feature type="domain" description="Creatinase N-terminal" evidence="6">
    <location>
        <begin position="8"/>
        <end position="142"/>
    </location>
</feature>
<organism evidence="8">
    <name type="scientific">marine metagenome</name>
    <dbReference type="NCBI Taxonomy" id="408172"/>
    <lineage>
        <taxon>unclassified sequences</taxon>
        <taxon>metagenomes</taxon>
        <taxon>ecological metagenomes</taxon>
    </lineage>
</organism>
<accession>A0A381WIK0</accession>
<dbReference type="InterPro" id="IPR050422">
    <property type="entry name" value="X-Pro_aminopeptidase_P"/>
</dbReference>
<proteinExistence type="inferred from homology"/>
<evidence type="ECO:0000256" key="3">
    <source>
        <dbReference type="ARBA" id="ARBA00022801"/>
    </source>
</evidence>
<evidence type="ECO:0000256" key="4">
    <source>
        <dbReference type="ARBA" id="ARBA00023211"/>
    </source>
</evidence>
<dbReference type="InterPro" id="IPR032416">
    <property type="entry name" value="Peptidase_M24_C"/>
</dbReference>
<evidence type="ECO:0000256" key="1">
    <source>
        <dbReference type="ARBA" id="ARBA00008766"/>
    </source>
</evidence>
<name>A0A381WIK0_9ZZZZ</name>
<dbReference type="Pfam" id="PF16189">
    <property type="entry name" value="Creatinase_N_2"/>
    <property type="match status" value="1"/>
</dbReference>
<dbReference type="InterPro" id="IPR036005">
    <property type="entry name" value="Creatinase/aminopeptidase-like"/>
</dbReference>
<dbReference type="FunFam" id="3.90.230.10:FF:000007">
    <property type="entry name" value="Xaa-Pro aminopeptidase P"/>
    <property type="match status" value="1"/>
</dbReference>
<dbReference type="Pfam" id="PF16188">
    <property type="entry name" value="Peptidase_M24_C"/>
    <property type="match status" value="1"/>
</dbReference>
<evidence type="ECO:0000259" key="5">
    <source>
        <dbReference type="Pfam" id="PF00557"/>
    </source>
</evidence>
<dbReference type="InterPro" id="IPR000994">
    <property type="entry name" value="Pept_M24"/>
</dbReference>
<dbReference type="CDD" id="cd01085">
    <property type="entry name" value="APP"/>
    <property type="match status" value="1"/>
</dbReference>
<evidence type="ECO:0000313" key="8">
    <source>
        <dbReference type="EMBL" id="SVA52282.1"/>
    </source>
</evidence>
<dbReference type="Pfam" id="PF01321">
    <property type="entry name" value="Creatinase_N"/>
    <property type="match status" value="1"/>
</dbReference>
<dbReference type="GO" id="GO:0070006">
    <property type="term" value="F:metalloaminopeptidase activity"/>
    <property type="evidence" value="ECO:0007669"/>
    <property type="project" value="InterPro"/>
</dbReference>
<protein>
    <recommendedName>
        <fullName evidence="9">Aminopeptidase P N-terminal domain-containing protein</fullName>
    </recommendedName>
</protein>
<dbReference type="AlphaFoldDB" id="A0A381WIK0"/>
<dbReference type="SUPFAM" id="SSF55920">
    <property type="entry name" value="Creatinase/aminopeptidase"/>
    <property type="match status" value="1"/>
</dbReference>
<dbReference type="EMBL" id="UINC01011910">
    <property type="protein sequence ID" value="SVA52282.1"/>
    <property type="molecule type" value="Genomic_DNA"/>
</dbReference>
<feature type="non-terminal residue" evidence="8">
    <location>
        <position position="568"/>
    </location>
</feature>
<dbReference type="InterPro" id="IPR033740">
    <property type="entry name" value="Pept_M24B"/>
</dbReference>
<sequence>MENSRNNIGKLRMLFKTNNIDGYLLPHEDELLSEYLPKYAERLSWLTNFSGSAGLSFISLKKAIIFVDGRYTTQVRKETNPKIFEYEHLIDPGFVKWIKKNPFKNRRIGFDPKTVSQSNYQRIKKACKISNIEFIETKNLLDLIWKRQKKYKNPIFVHELKYSGIESSVKKRKILKSIANEGSDSLLVSQPENVCWILNIRGQDLEHTPILRSHLIIDKNNKVALFTDNKTIDKKINYWIGDDVEICKIGENEAYLKKMKFKKTQYDPDHTSRYHSKLIRGLSLSYKEGKDPTTLMKACKNNVEIKGMFEAHLNDGVALTKFLFWLEKNTKKMTIDELTAQKKLLEFRKRNKDLKSLSFNTISGTGSNGAIIHYKSNRKTNKVLKPGDLFLLDSGGQYKYGTTDVTRTLGINKNISDISEEKINNFTLVLKGHIAVATNHFKYGETGIKLDTLARKFLKKEGLNFDHGTGHGVGSYLGVHEGPQSISPRSAVPLEKGMIVSNEPGYYKEGAYGIRIENLVVVKNSRKKDVDLCFETLTLAPLDKNLINKHLLNNQETSWLNSYHKKVY</sequence>
<dbReference type="Pfam" id="PF00557">
    <property type="entry name" value="Peptidase_M24"/>
    <property type="match status" value="1"/>
</dbReference>
<gene>
    <name evidence="8" type="ORF">METZ01_LOCUS105136</name>
</gene>
<evidence type="ECO:0008006" key="9">
    <source>
        <dbReference type="Google" id="ProtNLM"/>
    </source>
</evidence>
<dbReference type="SUPFAM" id="SSF53092">
    <property type="entry name" value="Creatinase/prolidase N-terminal domain"/>
    <property type="match status" value="1"/>
</dbReference>